<dbReference type="AlphaFoldDB" id="A0AA38URR3"/>
<sequence length="128" mass="14851">MACALLAASEALDNNEDVDLPLDDPDDNSEVLELAAGIMFQKVLEIKGNGTRGNYNQFPKSKDWFSTSLQQPRWFRSNYRMSWSMFDCLVFILAPRTIFRSPKKKQRHVKYQLATFSHTIRTTWLRCA</sequence>
<comment type="caution">
    <text evidence="1">The sequence shown here is derived from an EMBL/GenBank/DDBJ whole genome shotgun (WGS) entry which is preliminary data.</text>
</comment>
<protein>
    <submittedName>
        <fullName evidence="1">Uncharacterized protein</fullName>
    </submittedName>
</protein>
<name>A0AA38URR3_9AGAR</name>
<evidence type="ECO:0000313" key="1">
    <source>
        <dbReference type="EMBL" id="KAJ3983409.1"/>
    </source>
</evidence>
<gene>
    <name evidence="1" type="ORF">F5890DRAFT_1586838</name>
</gene>
<organism evidence="1 2">
    <name type="scientific">Lentinula detonsa</name>
    <dbReference type="NCBI Taxonomy" id="2804962"/>
    <lineage>
        <taxon>Eukaryota</taxon>
        <taxon>Fungi</taxon>
        <taxon>Dikarya</taxon>
        <taxon>Basidiomycota</taxon>
        <taxon>Agaricomycotina</taxon>
        <taxon>Agaricomycetes</taxon>
        <taxon>Agaricomycetidae</taxon>
        <taxon>Agaricales</taxon>
        <taxon>Marasmiineae</taxon>
        <taxon>Omphalotaceae</taxon>
        <taxon>Lentinula</taxon>
    </lineage>
</organism>
<dbReference type="Proteomes" id="UP001163850">
    <property type="component" value="Unassembled WGS sequence"/>
</dbReference>
<dbReference type="EMBL" id="MU802023">
    <property type="protein sequence ID" value="KAJ3983409.1"/>
    <property type="molecule type" value="Genomic_DNA"/>
</dbReference>
<proteinExistence type="predicted"/>
<evidence type="ECO:0000313" key="2">
    <source>
        <dbReference type="Proteomes" id="UP001163850"/>
    </source>
</evidence>
<accession>A0AA38URR3</accession>
<reference evidence="1" key="1">
    <citation type="submission" date="2022-08" db="EMBL/GenBank/DDBJ databases">
        <authorList>
            <consortium name="DOE Joint Genome Institute"/>
            <person name="Min B."/>
            <person name="Riley R."/>
            <person name="Sierra-Patev S."/>
            <person name="Naranjo-Ortiz M."/>
            <person name="Looney B."/>
            <person name="Konkel Z."/>
            <person name="Slot J.C."/>
            <person name="Sakamoto Y."/>
            <person name="Steenwyk J.L."/>
            <person name="Rokas A."/>
            <person name="Carro J."/>
            <person name="Camarero S."/>
            <person name="Ferreira P."/>
            <person name="Molpeceres G."/>
            <person name="Ruiz-Duenas F.J."/>
            <person name="Serrano A."/>
            <person name="Henrissat B."/>
            <person name="Drula E."/>
            <person name="Hughes K.W."/>
            <person name="Mata J.L."/>
            <person name="Ishikawa N.K."/>
            <person name="Vargas-Isla R."/>
            <person name="Ushijima S."/>
            <person name="Smith C.A."/>
            <person name="Ahrendt S."/>
            <person name="Andreopoulos W."/>
            <person name="He G."/>
            <person name="Labutti K."/>
            <person name="Lipzen A."/>
            <person name="Ng V."/>
            <person name="Sandor L."/>
            <person name="Barry K."/>
            <person name="Martinez A.T."/>
            <person name="Xiao Y."/>
            <person name="Gibbons J.G."/>
            <person name="Terashima K."/>
            <person name="Hibbett D.S."/>
            <person name="Grigoriev I.V."/>
        </authorList>
    </citation>
    <scope>NUCLEOTIDE SEQUENCE</scope>
    <source>
        <strain evidence="1">TFB7829</strain>
    </source>
</reference>